<evidence type="ECO:0000256" key="2">
    <source>
        <dbReference type="ARBA" id="ARBA00019205"/>
    </source>
</evidence>
<dbReference type="GO" id="GO:0009435">
    <property type="term" value="P:NAD+ biosynthetic process"/>
    <property type="evidence" value="ECO:0007669"/>
    <property type="project" value="InterPro"/>
</dbReference>
<protein>
    <recommendedName>
        <fullName evidence="2">Putative pyrophosphorylase ModD</fullName>
    </recommendedName>
</protein>
<dbReference type="InterPro" id="IPR036068">
    <property type="entry name" value="Nicotinate_pribotase-like_C"/>
</dbReference>
<comment type="similarity">
    <text evidence="1 5">Belongs to the NadC/ModD family.</text>
</comment>
<dbReference type="InterPro" id="IPR002638">
    <property type="entry name" value="Quinolinate_PRibosylTrfase_C"/>
</dbReference>
<keyword evidence="4 5" id="KW-0808">Transferase</keyword>
<comment type="caution">
    <text evidence="8">The sequence shown here is derived from an EMBL/GenBank/DDBJ whole genome shotgun (WGS) entry which is preliminary data.</text>
</comment>
<dbReference type="GO" id="GO:0005737">
    <property type="term" value="C:cytoplasm"/>
    <property type="evidence" value="ECO:0007669"/>
    <property type="project" value="TreeGrafter"/>
</dbReference>
<feature type="domain" description="Quinolinate phosphoribosyl transferase C-terminal" evidence="6">
    <location>
        <begin position="106"/>
        <end position="275"/>
    </location>
</feature>
<dbReference type="InterPro" id="IPR027277">
    <property type="entry name" value="NadC/ModD"/>
</dbReference>
<evidence type="ECO:0000256" key="5">
    <source>
        <dbReference type="PIRNR" id="PIRNR006250"/>
    </source>
</evidence>
<dbReference type="InterPro" id="IPR022412">
    <property type="entry name" value="Quinolinate_PRibosylTrfase_N"/>
</dbReference>
<dbReference type="Gene3D" id="3.90.1170.20">
    <property type="entry name" value="Quinolinate phosphoribosyl transferase, N-terminal domain"/>
    <property type="match status" value="1"/>
</dbReference>
<evidence type="ECO:0000256" key="3">
    <source>
        <dbReference type="ARBA" id="ARBA00022676"/>
    </source>
</evidence>
<dbReference type="GO" id="GO:0004514">
    <property type="term" value="F:nicotinate-nucleotide diphosphorylase (carboxylating) activity"/>
    <property type="evidence" value="ECO:0007669"/>
    <property type="project" value="InterPro"/>
</dbReference>
<dbReference type="SUPFAM" id="SSF54675">
    <property type="entry name" value="Nicotinate/Quinolinate PRTase N-terminal domain-like"/>
    <property type="match status" value="1"/>
</dbReference>
<dbReference type="NCBIfam" id="TIGR01334">
    <property type="entry name" value="modD"/>
    <property type="match status" value="1"/>
</dbReference>
<evidence type="ECO:0000313" key="9">
    <source>
        <dbReference type="Proteomes" id="UP000252707"/>
    </source>
</evidence>
<dbReference type="FunFam" id="3.20.20.70:FF:000030">
    <property type="entry name" value="Nicotinate-nucleotide pyrophosphorylase, carboxylating"/>
    <property type="match status" value="1"/>
</dbReference>
<dbReference type="PANTHER" id="PTHR32179">
    <property type="entry name" value="NICOTINATE-NUCLEOTIDE PYROPHOSPHORYLASE [CARBOXYLATING]"/>
    <property type="match status" value="1"/>
</dbReference>
<accession>A0A369CFN4</accession>
<dbReference type="CDD" id="cd01573">
    <property type="entry name" value="modD_like"/>
    <property type="match status" value="1"/>
</dbReference>
<organism evidence="8 9">
    <name type="scientific">Thioalbus denitrificans</name>
    <dbReference type="NCBI Taxonomy" id="547122"/>
    <lineage>
        <taxon>Bacteria</taxon>
        <taxon>Pseudomonadati</taxon>
        <taxon>Pseudomonadota</taxon>
        <taxon>Gammaproteobacteria</taxon>
        <taxon>Chromatiales</taxon>
        <taxon>Ectothiorhodospiraceae</taxon>
        <taxon>Thioalbus</taxon>
    </lineage>
</organism>
<evidence type="ECO:0000259" key="7">
    <source>
        <dbReference type="Pfam" id="PF02749"/>
    </source>
</evidence>
<dbReference type="Gene3D" id="3.20.20.70">
    <property type="entry name" value="Aldolase class I"/>
    <property type="match status" value="1"/>
</dbReference>
<reference evidence="8 9" key="1">
    <citation type="submission" date="2018-07" db="EMBL/GenBank/DDBJ databases">
        <title>Genomic Encyclopedia of Type Strains, Phase IV (KMG-IV): sequencing the most valuable type-strain genomes for metagenomic binning, comparative biology and taxonomic classification.</title>
        <authorList>
            <person name="Goeker M."/>
        </authorList>
    </citation>
    <scope>NUCLEOTIDE SEQUENCE [LARGE SCALE GENOMIC DNA]</scope>
    <source>
        <strain evidence="8 9">DSM 26407</strain>
    </source>
</reference>
<proteinExistence type="inferred from homology"/>
<dbReference type="OrthoDB" id="8216773at2"/>
<keyword evidence="9" id="KW-1185">Reference proteome</keyword>
<dbReference type="SUPFAM" id="SSF51690">
    <property type="entry name" value="Nicotinate/Quinolinate PRTase C-terminal domain-like"/>
    <property type="match status" value="1"/>
</dbReference>
<evidence type="ECO:0000256" key="4">
    <source>
        <dbReference type="ARBA" id="ARBA00022679"/>
    </source>
</evidence>
<dbReference type="GO" id="GO:0034213">
    <property type="term" value="P:quinolinate catabolic process"/>
    <property type="evidence" value="ECO:0007669"/>
    <property type="project" value="TreeGrafter"/>
</dbReference>
<dbReference type="PIRSF" id="PIRSF006250">
    <property type="entry name" value="NadC_ModD"/>
    <property type="match status" value="1"/>
</dbReference>
<feature type="domain" description="Quinolinate phosphoribosyl transferase N-terminal" evidence="7">
    <location>
        <begin position="21"/>
        <end position="104"/>
    </location>
</feature>
<dbReference type="Pfam" id="PF01729">
    <property type="entry name" value="QRPTase_C"/>
    <property type="match status" value="1"/>
</dbReference>
<evidence type="ECO:0000259" key="6">
    <source>
        <dbReference type="Pfam" id="PF01729"/>
    </source>
</evidence>
<sequence length="282" mass="30186">MIFYPDELIDRWIDEDVPGPDLTSWLLGIGAQSAEINFRTRAPVVVAGSAVAARVLERCGARITGIVASGEHAASGAILLRATGDAAHLHRGWKVAQNLLEQACGIATHTRELVARARTVRPDLPLYATRKYPPGFKRLAMEAYLAGGALPHRLGLSETVLVFPQHLAFVGGLEGLLERLDSLRPRLVEKALVVEVESLEQARVAARAGVDVLQFDKLPVGGLRTAVEEIRTCWPRVRLLAAGGIGTGNIDKYAATGVDGLVLSSVYRAEPADIGVRLAPAT</sequence>
<dbReference type="InterPro" id="IPR006242">
    <property type="entry name" value="ModD"/>
</dbReference>
<gene>
    <name evidence="8" type="ORF">DFQ59_102401</name>
</gene>
<dbReference type="Pfam" id="PF02749">
    <property type="entry name" value="QRPTase_N"/>
    <property type="match status" value="1"/>
</dbReference>
<evidence type="ECO:0000313" key="8">
    <source>
        <dbReference type="EMBL" id="RCX32048.1"/>
    </source>
</evidence>
<dbReference type="InterPro" id="IPR013785">
    <property type="entry name" value="Aldolase_TIM"/>
</dbReference>
<evidence type="ECO:0000256" key="1">
    <source>
        <dbReference type="ARBA" id="ARBA00009400"/>
    </source>
</evidence>
<keyword evidence="3 5" id="KW-0328">Glycosyltransferase</keyword>
<dbReference type="InterPro" id="IPR037128">
    <property type="entry name" value="Quinolinate_PRibosylTase_N_sf"/>
</dbReference>
<dbReference type="EMBL" id="QPJY01000002">
    <property type="protein sequence ID" value="RCX32048.1"/>
    <property type="molecule type" value="Genomic_DNA"/>
</dbReference>
<name>A0A369CFN4_9GAMM</name>
<dbReference type="PANTHER" id="PTHR32179:SF4">
    <property type="entry name" value="PYROPHOSPHORYLASE MODD-RELATED"/>
    <property type="match status" value="1"/>
</dbReference>
<dbReference type="RefSeq" id="WP_114278869.1">
    <property type="nucleotide sequence ID" value="NZ_QPJY01000002.1"/>
</dbReference>
<dbReference type="Proteomes" id="UP000252707">
    <property type="component" value="Unassembled WGS sequence"/>
</dbReference>
<dbReference type="AlphaFoldDB" id="A0A369CFN4"/>